<dbReference type="Pfam" id="PF25833">
    <property type="entry name" value="Fn3_SaeA_3rd"/>
    <property type="match status" value="1"/>
</dbReference>
<evidence type="ECO:0000256" key="1">
    <source>
        <dbReference type="ARBA" id="ARBA00022729"/>
    </source>
</evidence>
<dbReference type="PANTHER" id="PTHR43405:SF1">
    <property type="entry name" value="GLYCOSYL HYDROLASE DIGH"/>
    <property type="match status" value="1"/>
</dbReference>
<evidence type="ECO:0000313" key="5">
    <source>
        <dbReference type="Proteomes" id="UP000268007"/>
    </source>
</evidence>
<gene>
    <name evidence="4" type="ORF">BDD43_1260</name>
</gene>
<feature type="domain" description="Fibronectin type-III" evidence="3">
    <location>
        <begin position="413"/>
        <end position="514"/>
    </location>
</feature>
<feature type="chain" id="PRO_5019784416" evidence="2">
    <location>
        <begin position="24"/>
        <end position="514"/>
    </location>
</feature>
<feature type="signal peptide" evidence="2">
    <location>
        <begin position="1"/>
        <end position="23"/>
    </location>
</feature>
<dbReference type="EMBL" id="RBKU01000001">
    <property type="protein sequence ID" value="RKR81116.1"/>
    <property type="molecule type" value="Genomic_DNA"/>
</dbReference>
<name>A0A495IWJ3_9SPHI</name>
<dbReference type="InterPro" id="IPR058692">
    <property type="entry name" value="Fn3_SaeA_2nd"/>
</dbReference>
<protein>
    <submittedName>
        <fullName evidence="4">Uncharacterized lipoprotein YddW (UPF0748 family)</fullName>
    </submittedName>
</protein>
<keyword evidence="4" id="KW-0449">Lipoprotein</keyword>
<comment type="caution">
    <text evidence="4">The sequence shown here is derived from an EMBL/GenBank/DDBJ whole genome shotgun (WGS) entry which is preliminary data.</text>
</comment>
<keyword evidence="1 2" id="KW-0732">Signal</keyword>
<evidence type="ECO:0000313" key="4">
    <source>
        <dbReference type="EMBL" id="RKR81116.1"/>
    </source>
</evidence>
<keyword evidence="5" id="KW-1185">Reference proteome</keyword>
<organism evidence="4 5">
    <name type="scientific">Mucilaginibacter gracilis</name>
    <dbReference type="NCBI Taxonomy" id="423350"/>
    <lineage>
        <taxon>Bacteria</taxon>
        <taxon>Pseudomonadati</taxon>
        <taxon>Bacteroidota</taxon>
        <taxon>Sphingobacteriia</taxon>
        <taxon>Sphingobacteriales</taxon>
        <taxon>Sphingobacteriaceae</taxon>
        <taxon>Mucilaginibacter</taxon>
    </lineage>
</organism>
<evidence type="ECO:0000259" key="3">
    <source>
        <dbReference type="PROSITE" id="PS50853"/>
    </source>
</evidence>
<dbReference type="OrthoDB" id="9773203at2"/>
<dbReference type="Proteomes" id="UP000268007">
    <property type="component" value="Unassembled WGS sequence"/>
</dbReference>
<reference evidence="4 5" key="1">
    <citation type="submission" date="2018-10" db="EMBL/GenBank/DDBJ databases">
        <title>Genomic Encyclopedia of Archaeal and Bacterial Type Strains, Phase II (KMG-II): from individual species to whole genera.</title>
        <authorList>
            <person name="Goeker M."/>
        </authorList>
    </citation>
    <scope>NUCLEOTIDE SEQUENCE [LARGE SCALE GENOMIC DNA]</scope>
    <source>
        <strain evidence="4 5">DSM 18602</strain>
    </source>
</reference>
<dbReference type="InterPro" id="IPR017853">
    <property type="entry name" value="GH"/>
</dbReference>
<dbReference type="Gene3D" id="3.20.20.80">
    <property type="entry name" value="Glycosidases"/>
    <property type="match status" value="1"/>
</dbReference>
<dbReference type="InterPro" id="IPR003961">
    <property type="entry name" value="FN3_dom"/>
</dbReference>
<dbReference type="Gene3D" id="2.60.40.10">
    <property type="entry name" value="Immunoglobulins"/>
    <property type="match status" value="1"/>
</dbReference>
<dbReference type="InterPro" id="IPR003790">
    <property type="entry name" value="GHL10"/>
</dbReference>
<proteinExistence type="predicted"/>
<dbReference type="SUPFAM" id="SSF49265">
    <property type="entry name" value="Fibronectin type III"/>
    <property type="match status" value="1"/>
</dbReference>
<dbReference type="PANTHER" id="PTHR43405">
    <property type="entry name" value="GLYCOSYL HYDROLASE DIGH"/>
    <property type="match status" value="1"/>
</dbReference>
<sequence length="514" mass="58957">MGLYKKALFIFSVLPLYVLNINAQTKTEPKPQPKREFRGVWVATVSNIDWPSSSHSSSSTQIKELTDILDSHQKTGINAIMFQVRPAADALYAKSHEPWSQWLTGVQGRAPNPLYDPLEIAINEAHKRGMELHAWLNPYRATFSAGSSVAANSIINQKPEWFFTYGGQKIFNPGLPEVRAYILKIVLDVVDNYDVDGIHMDDYFYPYPIHGQKINDSAAYKEYGKAFDSVDDWRRNNVDLMIKMLSDSIHKHKPYLKFGISPIGIWKNRSQDPRGSETNGISTYTELYADTRKWIMSGWVDYINPQVYWSLGYRLAAFEKVIDWWSDNTYNRHLYIGQAPYRIIENVSPAFRLSTQLPDQLKYIRKNARVQGSIYFSSKSVTKNPLGFADSLRQNYYRYPAMPPTMLWLDSVAPNAPRNLLVKLKPKAAVLSWEAPLPAKDKEPVYGYVIYRFYQGEKANIEDPQYILQIKYNTETAFVDATIEPGKTYQYVVTAIDRLKNESYPSAVVNTGEK</sequence>
<dbReference type="Pfam" id="PF02638">
    <property type="entry name" value="GHL10"/>
    <property type="match status" value="1"/>
</dbReference>
<dbReference type="InterPro" id="IPR052177">
    <property type="entry name" value="Divisome_Glycosyl_Hydrolase"/>
</dbReference>
<dbReference type="InterPro" id="IPR036116">
    <property type="entry name" value="FN3_sf"/>
</dbReference>
<dbReference type="SUPFAM" id="SSF51445">
    <property type="entry name" value="(Trans)glycosidases"/>
    <property type="match status" value="1"/>
</dbReference>
<dbReference type="InterPro" id="IPR013783">
    <property type="entry name" value="Ig-like_fold"/>
</dbReference>
<dbReference type="AlphaFoldDB" id="A0A495IWJ3"/>
<evidence type="ECO:0000256" key="2">
    <source>
        <dbReference type="SAM" id="SignalP"/>
    </source>
</evidence>
<dbReference type="CDD" id="cd00063">
    <property type="entry name" value="FN3"/>
    <property type="match status" value="1"/>
</dbReference>
<dbReference type="PROSITE" id="PS50853">
    <property type="entry name" value="FN3"/>
    <property type="match status" value="1"/>
</dbReference>
<accession>A0A495IWJ3</accession>